<dbReference type="Proteomes" id="UP000269692">
    <property type="component" value="Unassembled WGS sequence"/>
</dbReference>
<organism evidence="7 8">
    <name type="scientific">Xanthobacter tagetidis</name>
    <dbReference type="NCBI Taxonomy" id="60216"/>
    <lineage>
        <taxon>Bacteria</taxon>
        <taxon>Pseudomonadati</taxon>
        <taxon>Pseudomonadota</taxon>
        <taxon>Alphaproteobacteria</taxon>
        <taxon>Hyphomicrobiales</taxon>
        <taxon>Xanthobacteraceae</taxon>
        <taxon>Xanthobacter</taxon>
    </lineage>
</organism>
<evidence type="ECO:0000313" key="7">
    <source>
        <dbReference type="EMBL" id="RLP80164.1"/>
    </source>
</evidence>
<keyword evidence="8" id="KW-1185">Reference proteome</keyword>
<dbReference type="PROSITE" id="PS01033">
    <property type="entry name" value="GLOBIN"/>
    <property type="match status" value="1"/>
</dbReference>
<keyword evidence="2 5" id="KW-0561">Oxygen transport</keyword>
<comment type="similarity">
    <text evidence="5">Belongs to the globin family.</text>
</comment>
<name>A0A3L7AJE7_9HYPH</name>
<dbReference type="GO" id="GO:0020037">
    <property type="term" value="F:heme binding"/>
    <property type="evidence" value="ECO:0007669"/>
    <property type="project" value="InterPro"/>
</dbReference>
<keyword evidence="7" id="KW-0675">Receptor</keyword>
<dbReference type="PANTHER" id="PTHR43396:SF3">
    <property type="entry name" value="FLAVOHEMOPROTEIN"/>
    <property type="match status" value="1"/>
</dbReference>
<evidence type="ECO:0000259" key="6">
    <source>
        <dbReference type="PROSITE" id="PS01033"/>
    </source>
</evidence>
<gene>
    <name evidence="7" type="ORF">D9R14_06215</name>
</gene>
<dbReference type="GO" id="GO:0005344">
    <property type="term" value="F:oxygen carrier activity"/>
    <property type="evidence" value="ECO:0007669"/>
    <property type="project" value="UniProtKB-KW"/>
</dbReference>
<dbReference type="RefSeq" id="WP_121622667.1">
    <property type="nucleotide sequence ID" value="NZ_JACIIW010000002.1"/>
</dbReference>
<protein>
    <submittedName>
        <fullName evidence="7">Hemin receptor</fullName>
    </submittedName>
</protein>
<dbReference type="GO" id="GO:0046210">
    <property type="term" value="P:nitric oxide catabolic process"/>
    <property type="evidence" value="ECO:0007669"/>
    <property type="project" value="TreeGrafter"/>
</dbReference>
<evidence type="ECO:0000256" key="3">
    <source>
        <dbReference type="ARBA" id="ARBA00022723"/>
    </source>
</evidence>
<sequence length="141" mass="14792">MTPHQIELIQGSFRKVAPIADTAAALFYARLFEIAPEVKPLFKGDMSLQGAKLMATLGMVVAGLSDLGKIVPAAESLARKHVAYGVKDAHYAPVGAALIWTLERGLGPDFTPETKAAWGEAYGILSSVMIAASAKAPVAAE</sequence>
<dbReference type="GO" id="GO:0046872">
    <property type="term" value="F:metal ion binding"/>
    <property type="evidence" value="ECO:0007669"/>
    <property type="project" value="UniProtKB-KW"/>
</dbReference>
<keyword evidence="1 5" id="KW-0349">Heme</keyword>
<feature type="domain" description="Globin" evidence="6">
    <location>
        <begin position="1"/>
        <end position="134"/>
    </location>
</feature>
<dbReference type="GO" id="GO:0008941">
    <property type="term" value="F:nitric oxide dioxygenase NAD(P)H activity"/>
    <property type="evidence" value="ECO:0007669"/>
    <property type="project" value="TreeGrafter"/>
</dbReference>
<dbReference type="GO" id="GO:0071949">
    <property type="term" value="F:FAD binding"/>
    <property type="evidence" value="ECO:0007669"/>
    <property type="project" value="TreeGrafter"/>
</dbReference>
<comment type="caution">
    <text evidence="7">The sequence shown here is derived from an EMBL/GenBank/DDBJ whole genome shotgun (WGS) entry which is preliminary data.</text>
</comment>
<evidence type="ECO:0000256" key="4">
    <source>
        <dbReference type="ARBA" id="ARBA00023004"/>
    </source>
</evidence>
<dbReference type="PANTHER" id="PTHR43396">
    <property type="entry name" value="FLAVOHEMOPROTEIN"/>
    <property type="match status" value="1"/>
</dbReference>
<accession>A0A3L7AJE7</accession>
<evidence type="ECO:0000256" key="1">
    <source>
        <dbReference type="ARBA" id="ARBA00022617"/>
    </source>
</evidence>
<dbReference type="InterPro" id="IPR000971">
    <property type="entry name" value="Globin"/>
</dbReference>
<dbReference type="GO" id="GO:0071500">
    <property type="term" value="P:cellular response to nitrosative stress"/>
    <property type="evidence" value="ECO:0007669"/>
    <property type="project" value="TreeGrafter"/>
</dbReference>
<dbReference type="SUPFAM" id="SSF46458">
    <property type="entry name" value="Globin-like"/>
    <property type="match status" value="1"/>
</dbReference>
<keyword evidence="3" id="KW-0479">Metal-binding</keyword>
<keyword evidence="4" id="KW-0408">Iron</keyword>
<dbReference type="Gene3D" id="1.10.490.10">
    <property type="entry name" value="Globins"/>
    <property type="match status" value="1"/>
</dbReference>
<reference evidence="7 8" key="1">
    <citation type="submission" date="2018-10" db="EMBL/GenBank/DDBJ databases">
        <title>Xanthobacter tagetidis genome sequencing and assembly.</title>
        <authorList>
            <person name="Maclea K.S."/>
            <person name="Goen A.E."/>
            <person name="Fatima S.A."/>
        </authorList>
    </citation>
    <scope>NUCLEOTIDE SEQUENCE [LARGE SCALE GENOMIC DNA]</scope>
    <source>
        <strain evidence="7 8">ATCC 700314</strain>
    </source>
</reference>
<proteinExistence type="inferred from homology"/>
<dbReference type="GO" id="GO:0019825">
    <property type="term" value="F:oxygen binding"/>
    <property type="evidence" value="ECO:0007669"/>
    <property type="project" value="InterPro"/>
</dbReference>
<evidence type="ECO:0000313" key="8">
    <source>
        <dbReference type="Proteomes" id="UP000269692"/>
    </source>
</evidence>
<evidence type="ECO:0000256" key="5">
    <source>
        <dbReference type="RuleBase" id="RU000356"/>
    </source>
</evidence>
<dbReference type="Pfam" id="PF00042">
    <property type="entry name" value="Globin"/>
    <property type="match status" value="1"/>
</dbReference>
<dbReference type="CDD" id="cd12131">
    <property type="entry name" value="HGbI-like"/>
    <property type="match status" value="1"/>
</dbReference>
<dbReference type="EMBL" id="RCTF01000004">
    <property type="protein sequence ID" value="RLP80164.1"/>
    <property type="molecule type" value="Genomic_DNA"/>
</dbReference>
<dbReference type="AlphaFoldDB" id="A0A3L7AJE7"/>
<dbReference type="OrthoDB" id="3213438at2"/>
<keyword evidence="5" id="KW-0813">Transport</keyword>
<dbReference type="InterPro" id="IPR012292">
    <property type="entry name" value="Globin/Proto"/>
</dbReference>
<evidence type="ECO:0000256" key="2">
    <source>
        <dbReference type="ARBA" id="ARBA00022621"/>
    </source>
</evidence>
<dbReference type="InterPro" id="IPR009050">
    <property type="entry name" value="Globin-like_sf"/>
</dbReference>